<comment type="caution">
    <text evidence="1">The sequence shown here is derived from an EMBL/GenBank/DDBJ whole genome shotgun (WGS) entry which is preliminary data.</text>
</comment>
<evidence type="ECO:0000313" key="1">
    <source>
        <dbReference type="EMBL" id="GAA1941581.1"/>
    </source>
</evidence>
<name>A0ABN2Q2I9_9MICO</name>
<keyword evidence="2" id="KW-1185">Reference proteome</keyword>
<dbReference type="EMBL" id="BAAAOF010000009">
    <property type="protein sequence ID" value="GAA1941581.1"/>
    <property type="molecule type" value="Genomic_DNA"/>
</dbReference>
<proteinExistence type="predicted"/>
<reference evidence="1 2" key="1">
    <citation type="journal article" date="2019" name="Int. J. Syst. Evol. Microbiol.">
        <title>The Global Catalogue of Microorganisms (GCM) 10K type strain sequencing project: providing services to taxonomists for standard genome sequencing and annotation.</title>
        <authorList>
            <consortium name="The Broad Institute Genomics Platform"/>
            <consortium name="The Broad Institute Genome Sequencing Center for Infectious Disease"/>
            <person name="Wu L."/>
            <person name="Ma J."/>
        </authorList>
    </citation>
    <scope>NUCLEOTIDE SEQUENCE [LARGE SCALE GENOMIC DNA]</scope>
    <source>
        <strain evidence="1 2">JCM 14900</strain>
    </source>
</reference>
<accession>A0ABN2Q2I9</accession>
<gene>
    <name evidence="1" type="ORF">GCM10009775_36710</name>
</gene>
<organism evidence="1 2">
    <name type="scientific">Microbacterium aoyamense</name>
    <dbReference type="NCBI Taxonomy" id="344166"/>
    <lineage>
        <taxon>Bacteria</taxon>
        <taxon>Bacillati</taxon>
        <taxon>Actinomycetota</taxon>
        <taxon>Actinomycetes</taxon>
        <taxon>Micrococcales</taxon>
        <taxon>Microbacteriaceae</taxon>
        <taxon>Microbacterium</taxon>
    </lineage>
</organism>
<dbReference type="RefSeq" id="WP_248151775.1">
    <property type="nucleotide sequence ID" value="NZ_BAAAOF010000009.1"/>
</dbReference>
<protein>
    <submittedName>
        <fullName evidence="1">DUF6361 family protein</fullName>
    </submittedName>
</protein>
<sequence>MPSLIAWLDASSEEQRRMRDIIRLFAERESRDELGLGQIRDGIADALFPGTSTLLTRARYLLFVPWAYRKAAGRKDATGDAAQFERDTIRALKDAGDYAGLLGMQAGEALKNLPSAIYWTMLRHYGILSDASLTRDDALRLEGMRAAPDDLSEHKRFRAWSTTLPDAPDGFPKSLPGGFALQRDEAEWLRDRILDQAPDTLIAHLAVERPDRESPAPWADAAAIAVSGDAHVMLDDARAFSSLMHGAQLLYNLMLAEEYEAAGYEKLAEPTAGFRDRLDRWSDELIDLRSWDLDLLLARVELTRGSPINPQSRRFVRNWRDLLIEHGSAIADSAELRDFMARRERQHKGAQARLGNRARLATWGGSSGAGALVFRWPQVRGILLDIHDGLARRDGVTDA</sequence>
<dbReference type="Proteomes" id="UP001501343">
    <property type="component" value="Unassembled WGS sequence"/>
</dbReference>
<dbReference type="InterPro" id="IPR045941">
    <property type="entry name" value="DUF6361"/>
</dbReference>
<dbReference type="Pfam" id="PF19888">
    <property type="entry name" value="DUF6361"/>
    <property type="match status" value="1"/>
</dbReference>
<evidence type="ECO:0000313" key="2">
    <source>
        <dbReference type="Proteomes" id="UP001501343"/>
    </source>
</evidence>